<dbReference type="CDD" id="cd00077">
    <property type="entry name" value="HDc"/>
    <property type="match status" value="1"/>
</dbReference>
<protein>
    <submittedName>
        <fullName evidence="10">tRNA nucleotidyltransferase (CCA-adding enzyme)</fullName>
    </submittedName>
</protein>
<dbReference type="GO" id="GO:0000049">
    <property type="term" value="F:tRNA binding"/>
    <property type="evidence" value="ECO:0007669"/>
    <property type="project" value="TreeGrafter"/>
</dbReference>
<keyword evidence="8" id="KW-0694">RNA-binding</keyword>
<evidence type="ECO:0000256" key="3">
    <source>
        <dbReference type="ARBA" id="ARBA00022694"/>
    </source>
</evidence>
<dbReference type="Gene3D" id="3.30.460.10">
    <property type="entry name" value="Beta Polymerase, domain 2"/>
    <property type="match status" value="1"/>
</dbReference>
<evidence type="ECO:0000256" key="2">
    <source>
        <dbReference type="ARBA" id="ARBA00022679"/>
    </source>
</evidence>
<dbReference type="GO" id="GO:0016779">
    <property type="term" value="F:nucleotidyltransferase activity"/>
    <property type="evidence" value="ECO:0007669"/>
    <property type="project" value="UniProtKB-KW"/>
</dbReference>
<dbReference type="EMBL" id="FWWT01000024">
    <property type="protein sequence ID" value="SMB96586.1"/>
    <property type="molecule type" value="Genomic_DNA"/>
</dbReference>
<keyword evidence="4" id="KW-0548">Nucleotidyltransferase</keyword>
<sequence length="449" mass="51590">MGDVMIEIDNSANLILNKLQSNGYEAYVVGGCVRDSLLKKIPMDWDMCTNADPLEVIELFNEYKVIPTGLKHGTVSIIIDSKSYEVTTYRIDGDYLNNRKPDQVFFTNSLREDLSRRDFTINSLAYNSHEGLIDFFNGYKDLSEKVIKAVGDADRRYQEDALRMLRAIRFACQLNFSIEDLTLKAIKKNANLLNNISQERIRDEFCKILISDYPSKGLKLLADSKLLEFIAPELIPSLDFMQHNPHHDKDVFNHTLAVLENTPNKLVIRLAALLHDIGKPHTFSLDKNKIGHFYGHQHESEKLAKNFLNRLKFDNKTINTVSILVKEHMSWFDKISDKGIKRLITRVGVDNINDLFTLQIADVKGTKPPYDFSKILQVKERVHKILTKKEPLTIKDLNITGNDLKQIGIKPSKEMGQIIENLFQRVLEEPKLNYKDKLLELANNMNKTN</sequence>
<dbReference type="STRING" id="656914.SAMN00017405_2329"/>
<dbReference type="Pfam" id="PF01966">
    <property type="entry name" value="HD"/>
    <property type="match status" value="1"/>
</dbReference>
<keyword evidence="5" id="KW-0479">Metal-binding</keyword>
<dbReference type="NCBIfam" id="TIGR00277">
    <property type="entry name" value="HDIG"/>
    <property type="match status" value="1"/>
</dbReference>
<dbReference type="InterPro" id="IPR003607">
    <property type="entry name" value="HD/PDEase_dom"/>
</dbReference>
<dbReference type="Pfam" id="PF12627">
    <property type="entry name" value="PolyA_pol_RNAbd"/>
    <property type="match status" value="1"/>
</dbReference>
<evidence type="ECO:0000259" key="9">
    <source>
        <dbReference type="SMART" id="SM00471"/>
    </source>
</evidence>
<dbReference type="GO" id="GO:0046872">
    <property type="term" value="F:metal ion binding"/>
    <property type="evidence" value="ECO:0007669"/>
    <property type="project" value="UniProtKB-KW"/>
</dbReference>
<evidence type="ECO:0000313" key="11">
    <source>
        <dbReference type="Proteomes" id="UP000192731"/>
    </source>
</evidence>
<gene>
    <name evidence="10" type="ORF">SAMN00017405_2329</name>
</gene>
<evidence type="ECO:0000256" key="8">
    <source>
        <dbReference type="RuleBase" id="RU003953"/>
    </source>
</evidence>
<dbReference type="InterPro" id="IPR043519">
    <property type="entry name" value="NT_sf"/>
</dbReference>
<evidence type="ECO:0000256" key="4">
    <source>
        <dbReference type="ARBA" id="ARBA00022695"/>
    </source>
</evidence>
<dbReference type="InterPro" id="IPR006675">
    <property type="entry name" value="HDIG_dom"/>
</dbReference>
<feature type="domain" description="HD/PDEase" evidence="9">
    <location>
        <begin position="247"/>
        <end position="376"/>
    </location>
</feature>
<organism evidence="10 11">
    <name type="scientific">Desulfonispora thiosulfatigenes DSM 11270</name>
    <dbReference type="NCBI Taxonomy" id="656914"/>
    <lineage>
        <taxon>Bacteria</taxon>
        <taxon>Bacillati</taxon>
        <taxon>Bacillota</taxon>
        <taxon>Clostridia</taxon>
        <taxon>Eubacteriales</taxon>
        <taxon>Peptococcaceae</taxon>
        <taxon>Desulfonispora</taxon>
    </lineage>
</organism>
<dbReference type="Gene3D" id="1.10.3090.10">
    <property type="entry name" value="cca-adding enzyme, domain 2"/>
    <property type="match status" value="1"/>
</dbReference>
<dbReference type="InterPro" id="IPR002646">
    <property type="entry name" value="PolA_pol_head_dom"/>
</dbReference>
<dbReference type="PANTHER" id="PTHR46173:SF1">
    <property type="entry name" value="CCA TRNA NUCLEOTIDYLTRANSFERASE 1, MITOCHONDRIAL"/>
    <property type="match status" value="1"/>
</dbReference>
<evidence type="ECO:0000256" key="1">
    <source>
        <dbReference type="ARBA" id="ARBA00001946"/>
    </source>
</evidence>
<dbReference type="InterPro" id="IPR032828">
    <property type="entry name" value="PolyA_RNA-bd"/>
</dbReference>
<keyword evidence="3" id="KW-0819">tRNA processing</keyword>
<proteinExistence type="inferred from homology"/>
<dbReference type="SMART" id="SM00471">
    <property type="entry name" value="HDc"/>
    <property type="match status" value="1"/>
</dbReference>
<dbReference type="Proteomes" id="UP000192731">
    <property type="component" value="Unassembled WGS sequence"/>
</dbReference>
<keyword evidence="2 8" id="KW-0808">Transferase</keyword>
<dbReference type="AlphaFoldDB" id="A0A1W1VTD3"/>
<reference evidence="10 11" key="1">
    <citation type="submission" date="2017-04" db="EMBL/GenBank/DDBJ databases">
        <authorList>
            <person name="Afonso C.L."/>
            <person name="Miller P.J."/>
            <person name="Scott M.A."/>
            <person name="Spackman E."/>
            <person name="Goraichik I."/>
            <person name="Dimitrov K.M."/>
            <person name="Suarez D.L."/>
            <person name="Swayne D.E."/>
        </authorList>
    </citation>
    <scope>NUCLEOTIDE SEQUENCE [LARGE SCALE GENOMIC DNA]</scope>
    <source>
        <strain evidence="10 11">DSM 11270</strain>
    </source>
</reference>
<dbReference type="InterPro" id="IPR006674">
    <property type="entry name" value="HD_domain"/>
</dbReference>
<comment type="similarity">
    <text evidence="8">Belongs to the tRNA nucleotidyltransferase/poly(A) polymerase family.</text>
</comment>
<dbReference type="SUPFAM" id="SSF81891">
    <property type="entry name" value="Poly A polymerase C-terminal region-like"/>
    <property type="match status" value="1"/>
</dbReference>
<dbReference type="InterPro" id="IPR050264">
    <property type="entry name" value="Bact_CCA-adding_enz_type3_sf"/>
</dbReference>
<evidence type="ECO:0000313" key="10">
    <source>
        <dbReference type="EMBL" id="SMB96586.1"/>
    </source>
</evidence>
<keyword evidence="11" id="KW-1185">Reference proteome</keyword>
<evidence type="ECO:0000256" key="5">
    <source>
        <dbReference type="ARBA" id="ARBA00022723"/>
    </source>
</evidence>
<dbReference type="PANTHER" id="PTHR46173">
    <property type="entry name" value="CCA TRNA NUCLEOTIDYLTRANSFERASE 1, MITOCHONDRIAL"/>
    <property type="match status" value="1"/>
</dbReference>
<keyword evidence="7" id="KW-0460">Magnesium</keyword>
<evidence type="ECO:0000256" key="6">
    <source>
        <dbReference type="ARBA" id="ARBA00022741"/>
    </source>
</evidence>
<name>A0A1W1VTD3_DESTI</name>
<keyword evidence="6" id="KW-0547">Nucleotide-binding</keyword>
<dbReference type="SUPFAM" id="SSF81301">
    <property type="entry name" value="Nucleotidyltransferase"/>
    <property type="match status" value="1"/>
</dbReference>
<dbReference type="Pfam" id="PF01743">
    <property type="entry name" value="PolyA_pol"/>
    <property type="match status" value="1"/>
</dbReference>
<dbReference type="GO" id="GO:0008033">
    <property type="term" value="P:tRNA processing"/>
    <property type="evidence" value="ECO:0007669"/>
    <property type="project" value="UniProtKB-KW"/>
</dbReference>
<comment type="cofactor">
    <cofactor evidence="1">
        <name>Mg(2+)</name>
        <dbReference type="ChEBI" id="CHEBI:18420"/>
    </cofactor>
</comment>
<dbReference type="GO" id="GO:0000166">
    <property type="term" value="F:nucleotide binding"/>
    <property type="evidence" value="ECO:0007669"/>
    <property type="project" value="UniProtKB-KW"/>
</dbReference>
<dbReference type="Gene3D" id="1.10.246.80">
    <property type="match status" value="1"/>
</dbReference>
<accession>A0A1W1VTD3</accession>
<evidence type="ECO:0000256" key="7">
    <source>
        <dbReference type="ARBA" id="ARBA00022842"/>
    </source>
</evidence>
<dbReference type="CDD" id="cd05398">
    <property type="entry name" value="NT_ClassII-CCAase"/>
    <property type="match status" value="1"/>
</dbReference>